<dbReference type="Pfam" id="PF00056">
    <property type="entry name" value="Ldh_1_N"/>
    <property type="match status" value="1"/>
</dbReference>
<dbReference type="EMBL" id="CAUEEQ010033073">
    <property type="protein sequence ID" value="CAJ0951266.1"/>
    <property type="molecule type" value="Genomic_DNA"/>
</dbReference>
<dbReference type="SUPFAM" id="SSF56327">
    <property type="entry name" value="LDH C-terminal domain-like"/>
    <property type="match status" value="1"/>
</dbReference>
<evidence type="ECO:0000256" key="7">
    <source>
        <dbReference type="RuleBase" id="RU003405"/>
    </source>
</evidence>
<evidence type="ECO:0000313" key="11">
    <source>
        <dbReference type="Proteomes" id="UP001176940"/>
    </source>
</evidence>
<name>A0ABN9LUN8_9NEOB</name>
<organism evidence="10 11">
    <name type="scientific">Ranitomeya imitator</name>
    <name type="common">mimic poison frog</name>
    <dbReference type="NCBI Taxonomy" id="111125"/>
    <lineage>
        <taxon>Eukaryota</taxon>
        <taxon>Metazoa</taxon>
        <taxon>Chordata</taxon>
        <taxon>Craniata</taxon>
        <taxon>Vertebrata</taxon>
        <taxon>Euteleostomi</taxon>
        <taxon>Amphibia</taxon>
        <taxon>Batrachia</taxon>
        <taxon>Anura</taxon>
        <taxon>Neobatrachia</taxon>
        <taxon>Hyloidea</taxon>
        <taxon>Dendrobatidae</taxon>
        <taxon>Dendrobatinae</taxon>
        <taxon>Ranitomeya</taxon>
    </lineage>
</organism>
<keyword evidence="11" id="KW-1185">Reference proteome</keyword>
<dbReference type="Proteomes" id="UP001176940">
    <property type="component" value="Unassembled WGS sequence"/>
</dbReference>
<dbReference type="InterPro" id="IPR022383">
    <property type="entry name" value="Lactate/malate_DH_C"/>
</dbReference>
<reference evidence="10" key="1">
    <citation type="submission" date="2023-07" db="EMBL/GenBank/DDBJ databases">
        <authorList>
            <person name="Stuckert A."/>
        </authorList>
    </citation>
    <scope>NUCLEOTIDE SEQUENCE</scope>
</reference>
<dbReference type="InterPro" id="IPR036291">
    <property type="entry name" value="NAD(P)-bd_dom_sf"/>
</dbReference>
<dbReference type="InterPro" id="IPR015955">
    <property type="entry name" value="Lactate_DH/Glyco_Ohase_4_C"/>
</dbReference>
<dbReference type="InterPro" id="IPR001252">
    <property type="entry name" value="Malate_DH_AS"/>
</dbReference>
<evidence type="ECO:0000256" key="1">
    <source>
        <dbReference type="ARBA" id="ARBA00009613"/>
    </source>
</evidence>
<dbReference type="NCBIfam" id="NF003916">
    <property type="entry name" value="PRK05442.1"/>
    <property type="match status" value="1"/>
</dbReference>
<dbReference type="CDD" id="cd01336">
    <property type="entry name" value="MDH_cytoplasmic_cytosolic"/>
    <property type="match status" value="1"/>
</dbReference>
<feature type="domain" description="Lactate/malate dehydrogenase C-terminal" evidence="9">
    <location>
        <begin position="172"/>
        <end position="346"/>
    </location>
</feature>
<sequence>MVSELQDVTEQRELINWPEAIRVLVTGAAGQIAYSLLYGIAKGDVFGKDQPLVLILLDITPMMGVLDGVVMELQDCALPLLKEVIATDKEEVAFKDLDVAILVGSMPRREGMERKDLLKANVKIFKSQGAALDKYAKKTVKVIVVGNPANTNCLTALKSAPSIPKENFSCLTRLDHNRAKAQIAIRLNVTSDEVKNVIIWGNHSSTQYPDVSHAVVKLQGKDVCASEAVKDDSWLKGSFISTVQQRGAAVIAARKLSSAMSAAKAICDHVRDIWFGTPEGEFVSMGVISDGNAYGVPNELLYSFPVVIKDKSWKIVQGLKIDDFSREKMDATAKELQEEKDTAFEFLSIA</sequence>
<comment type="catalytic activity">
    <reaction evidence="5">
        <text>(S)-2-hydroxyglutarate + NAD(+) = 2-oxoglutarate + NADH + H(+)</text>
        <dbReference type="Rhea" id="RHEA:57172"/>
        <dbReference type="ChEBI" id="CHEBI:15378"/>
        <dbReference type="ChEBI" id="CHEBI:16782"/>
        <dbReference type="ChEBI" id="CHEBI:16810"/>
        <dbReference type="ChEBI" id="CHEBI:57540"/>
        <dbReference type="ChEBI" id="CHEBI:57945"/>
    </reaction>
    <physiologicalReaction direction="right-to-left" evidence="5">
        <dbReference type="Rhea" id="RHEA:57174"/>
    </physiologicalReaction>
</comment>
<comment type="function">
    <text evidence="4">Catalyzes the reduction of aromatic alpha-keto acids in the presence of NADH. Plays essential roles in the malate-aspartate shuttle and the tricarboxylic acid cycle, important in mitochondrial NADH supply for oxidative phosphorylation. Catalyzes the reduction of 2-oxoglutarate to 2-hydroxyglutarate, leading to elevated reactive oxygen species (ROS).</text>
</comment>
<evidence type="ECO:0000259" key="8">
    <source>
        <dbReference type="Pfam" id="PF00056"/>
    </source>
</evidence>
<dbReference type="NCBIfam" id="TIGR01759">
    <property type="entry name" value="MalateDH-SF1"/>
    <property type="match status" value="1"/>
</dbReference>
<evidence type="ECO:0000256" key="2">
    <source>
        <dbReference type="ARBA" id="ARBA00023002"/>
    </source>
</evidence>
<comment type="caution">
    <text evidence="10">The sequence shown here is derived from an EMBL/GenBank/DDBJ whole genome shotgun (WGS) entry which is preliminary data.</text>
</comment>
<evidence type="ECO:0000256" key="6">
    <source>
        <dbReference type="RuleBase" id="RU003369"/>
    </source>
</evidence>
<dbReference type="Pfam" id="PF02866">
    <property type="entry name" value="Ldh_1_C"/>
    <property type="match status" value="1"/>
</dbReference>
<protein>
    <recommendedName>
        <fullName evidence="7">Malate dehydrogenase</fullName>
        <ecNumber evidence="7">1.1.1.37</ecNumber>
    </recommendedName>
</protein>
<dbReference type="Gene3D" id="3.90.110.10">
    <property type="entry name" value="Lactate dehydrogenase/glycoside hydrolase, family 4, C-terminal"/>
    <property type="match status" value="1"/>
</dbReference>
<dbReference type="EC" id="1.1.1.37" evidence="7"/>
<dbReference type="InterPro" id="IPR001236">
    <property type="entry name" value="Lactate/malate_DH_N"/>
</dbReference>
<evidence type="ECO:0000256" key="4">
    <source>
        <dbReference type="ARBA" id="ARBA00045153"/>
    </source>
</evidence>
<feature type="domain" description="Lactate/malate dehydrogenase N-terminal" evidence="8">
    <location>
        <begin position="22"/>
        <end position="168"/>
    </location>
</feature>
<comment type="similarity">
    <text evidence="1">Belongs to the LDH/MDH superfamily. MDH type 2 family.</text>
</comment>
<comment type="catalytic activity">
    <reaction evidence="7">
        <text>(S)-malate + NAD(+) = oxaloacetate + NADH + H(+)</text>
        <dbReference type="Rhea" id="RHEA:21432"/>
        <dbReference type="ChEBI" id="CHEBI:15378"/>
        <dbReference type="ChEBI" id="CHEBI:15589"/>
        <dbReference type="ChEBI" id="CHEBI:16452"/>
        <dbReference type="ChEBI" id="CHEBI:57540"/>
        <dbReference type="ChEBI" id="CHEBI:57945"/>
        <dbReference type="EC" id="1.1.1.37"/>
    </reaction>
</comment>
<dbReference type="PIRSF" id="PIRSF000102">
    <property type="entry name" value="Lac_mal_DH"/>
    <property type="match status" value="1"/>
</dbReference>
<evidence type="ECO:0000259" key="9">
    <source>
        <dbReference type="Pfam" id="PF02866"/>
    </source>
</evidence>
<dbReference type="InterPro" id="IPR001557">
    <property type="entry name" value="L-lactate/malate_DH"/>
</dbReference>
<dbReference type="InterPro" id="IPR011274">
    <property type="entry name" value="Malate_DH_NAD-dep_euk"/>
</dbReference>
<dbReference type="HAMAP" id="MF_01517">
    <property type="entry name" value="Malate_dehydrog_2"/>
    <property type="match status" value="1"/>
</dbReference>
<accession>A0ABN9LUN8</accession>
<dbReference type="InterPro" id="IPR010945">
    <property type="entry name" value="Malate_DH_type2"/>
</dbReference>
<keyword evidence="7" id="KW-0816">Tricarboxylic acid cycle</keyword>
<evidence type="ECO:0000313" key="10">
    <source>
        <dbReference type="EMBL" id="CAJ0951266.1"/>
    </source>
</evidence>
<dbReference type="PANTHER" id="PTHR23382">
    <property type="entry name" value="MALATE DEHYDROGENASE"/>
    <property type="match status" value="1"/>
</dbReference>
<keyword evidence="2 6" id="KW-0560">Oxidoreductase</keyword>
<evidence type="ECO:0000256" key="5">
    <source>
        <dbReference type="ARBA" id="ARBA00048549"/>
    </source>
</evidence>
<dbReference type="Gene3D" id="3.40.50.720">
    <property type="entry name" value="NAD(P)-binding Rossmann-like Domain"/>
    <property type="match status" value="1"/>
</dbReference>
<proteinExistence type="inferred from homology"/>
<keyword evidence="3 7" id="KW-0520">NAD</keyword>
<dbReference type="PROSITE" id="PS00068">
    <property type="entry name" value="MDH"/>
    <property type="match status" value="1"/>
</dbReference>
<gene>
    <name evidence="10" type="ORF">RIMI_LOCUS13391635</name>
</gene>
<dbReference type="SUPFAM" id="SSF51735">
    <property type="entry name" value="NAD(P)-binding Rossmann-fold domains"/>
    <property type="match status" value="1"/>
</dbReference>
<evidence type="ECO:0000256" key="3">
    <source>
        <dbReference type="ARBA" id="ARBA00023027"/>
    </source>
</evidence>
<dbReference type="NCBIfam" id="TIGR01758">
    <property type="entry name" value="MDH_euk_cyt"/>
    <property type="match status" value="1"/>
</dbReference>